<protein>
    <submittedName>
        <fullName evidence="1">Uncharacterized protein</fullName>
    </submittedName>
</protein>
<name>A0A9C9JZ55_UNCW3</name>
<dbReference type="Proteomes" id="UP000885826">
    <property type="component" value="Unassembled WGS sequence"/>
</dbReference>
<organism evidence="1 2">
    <name type="scientific">candidate division WOR-3 bacterium</name>
    <dbReference type="NCBI Taxonomy" id="2052148"/>
    <lineage>
        <taxon>Bacteria</taxon>
        <taxon>Bacteria division WOR-3</taxon>
    </lineage>
</organism>
<sequence>MQEMIEPFKILGRNSNRLVKFFKEYEKLLEKPVENAYLLGKKLIEIEGLIKKFPDMDLKNRLITWLEHEEKRLEEHKEDFRIKFAQELNALFSREGKKLRGQYPLVRIGFYTVKIDFQFGEAVLFFGPEIEKIKSGIPLQPESIFKTIQGFDRELRNVKSTPDQIFKDLYKAYRRMLKLVDKPFGERLLITRVLSEYVIIKQSEKFFVDPRKNNFKEYPRVKLSFILYLLKKSGLLERGLRFHVATFDATVDKKHSFWILESEDGEGTHYSYLSFDKEMEV</sequence>
<evidence type="ECO:0000313" key="1">
    <source>
        <dbReference type="EMBL" id="HEC77545.1"/>
    </source>
</evidence>
<dbReference type="EMBL" id="DRIG01000003">
    <property type="protein sequence ID" value="HEC77545.1"/>
    <property type="molecule type" value="Genomic_DNA"/>
</dbReference>
<gene>
    <name evidence="1" type="ORF">ENI34_00195</name>
</gene>
<dbReference type="AlphaFoldDB" id="A0A9C9JZ55"/>
<reference evidence="1" key="1">
    <citation type="journal article" date="2020" name="mSystems">
        <title>Genome- and Community-Level Interaction Insights into Carbon Utilization and Element Cycling Functions of Hydrothermarchaeota in Hydrothermal Sediment.</title>
        <authorList>
            <person name="Zhou Z."/>
            <person name="Liu Y."/>
            <person name="Xu W."/>
            <person name="Pan J."/>
            <person name="Luo Z.H."/>
            <person name="Li M."/>
        </authorList>
    </citation>
    <scope>NUCLEOTIDE SEQUENCE</scope>
    <source>
        <strain evidence="1">HyVt-388</strain>
    </source>
</reference>
<evidence type="ECO:0000313" key="2">
    <source>
        <dbReference type="Proteomes" id="UP000885826"/>
    </source>
</evidence>
<proteinExistence type="predicted"/>
<accession>A0A9C9JZ55</accession>
<comment type="caution">
    <text evidence="1">The sequence shown here is derived from an EMBL/GenBank/DDBJ whole genome shotgun (WGS) entry which is preliminary data.</text>
</comment>